<feature type="compositionally biased region" description="Low complexity" evidence="1">
    <location>
        <begin position="361"/>
        <end position="371"/>
    </location>
</feature>
<sequence>MANQFDQQAPPNGTNTTQNGSSPVGVSPTATNTTNTSGSSAGGGFGIGIPDPVDLLSEMVGALADGLIGLGEGLINTFNGFVFNLPAPGEPDDPSTWATPTDGTWSGVQGAMGFTTALGISVWALAGGRAFLESDERSRRAAFLRCGYSGVMILLGIAITALTLHLANGIIQGLAPDAEAFFQTPEDASKLVVGGIVAFILGIVQTATVIGALVVLALERMLVYLTVYLWPLAWACRAHDGFVKSLGETVTYLFGAVVALKLVQALIVRLLFELPLWGEGAGTTLVSMLMTVAGLAFAFIIFPKNMIDHANNAASVSLGMGAATSRAGEYGERSVERVYDRVHGAYQSYDRGGGESAASKPSVGSVGSDGPSDQRRPATGAAPSPGTQRVYVRDSPSDDADDGLDANEWERHRERIDYDRDRGFQ</sequence>
<dbReference type="Proteomes" id="UP001597187">
    <property type="component" value="Unassembled WGS sequence"/>
</dbReference>
<feature type="transmembrane region" description="Helical" evidence="2">
    <location>
        <begin position="252"/>
        <end position="272"/>
    </location>
</feature>
<feature type="transmembrane region" description="Helical" evidence="2">
    <location>
        <begin position="107"/>
        <end position="126"/>
    </location>
</feature>
<keyword evidence="4" id="KW-1185">Reference proteome</keyword>
<evidence type="ECO:0000256" key="1">
    <source>
        <dbReference type="SAM" id="MobiDB-lite"/>
    </source>
</evidence>
<proteinExistence type="predicted"/>
<organism evidence="3 4">
    <name type="scientific">Halomarina rubra</name>
    <dbReference type="NCBI Taxonomy" id="2071873"/>
    <lineage>
        <taxon>Archaea</taxon>
        <taxon>Methanobacteriati</taxon>
        <taxon>Methanobacteriota</taxon>
        <taxon>Stenosarchaea group</taxon>
        <taxon>Halobacteria</taxon>
        <taxon>Halobacteriales</taxon>
        <taxon>Natronomonadaceae</taxon>
        <taxon>Halomarina</taxon>
    </lineage>
</organism>
<protein>
    <submittedName>
        <fullName evidence="3">Uncharacterized protein</fullName>
    </submittedName>
</protein>
<keyword evidence="2" id="KW-0812">Transmembrane</keyword>
<accession>A0ABD6AYZ8</accession>
<name>A0ABD6AYZ8_9EURY</name>
<gene>
    <name evidence="3" type="ORF">ACFSBT_14575</name>
</gene>
<evidence type="ECO:0000313" key="4">
    <source>
        <dbReference type="Proteomes" id="UP001597187"/>
    </source>
</evidence>
<keyword evidence="2" id="KW-1133">Transmembrane helix</keyword>
<reference evidence="3 4" key="1">
    <citation type="journal article" date="2019" name="Int. J. Syst. Evol. Microbiol.">
        <title>The Global Catalogue of Microorganisms (GCM) 10K type strain sequencing project: providing services to taxonomists for standard genome sequencing and annotation.</title>
        <authorList>
            <consortium name="The Broad Institute Genomics Platform"/>
            <consortium name="The Broad Institute Genome Sequencing Center for Infectious Disease"/>
            <person name="Wu L."/>
            <person name="Ma J."/>
        </authorList>
    </citation>
    <scope>NUCLEOTIDE SEQUENCE [LARGE SCALE GENOMIC DNA]</scope>
    <source>
        <strain evidence="3 4">CGMCC 1.12563</strain>
    </source>
</reference>
<feature type="compositionally biased region" description="Acidic residues" evidence="1">
    <location>
        <begin position="397"/>
        <end position="407"/>
    </location>
</feature>
<comment type="caution">
    <text evidence="3">The sequence shown here is derived from an EMBL/GenBank/DDBJ whole genome shotgun (WGS) entry which is preliminary data.</text>
</comment>
<feature type="transmembrane region" description="Helical" evidence="2">
    <location>
        <begin position="147"/>
        <end position="171"/>
    </location>
</feature>
<feature type="region of interest" description="Disordered" evidence="1">
    <location>
        <begin position="1"/>
        <end position="44"/>
    </location>
</feature>
<dbReference type="Pfam" id="PF19590">
    <property type="entry name" value="TrbL_3"/>
    <property type="match status" value="1"/>
</dbReference>
<feature type="transmembrane region" description="Helical" evidence="2">
    <location>
        <begin position="284"/>
        <end position="302"/>
    </location>
</feature>
<evidence type="ECO:0000313" key="3">
    <source>
        <dbReference type="EMBL" id="MFD1514503.1"/>
    </source>
</evidence>
<evidence type="ECO:0000256" key="2">
    <source>
        <dbReference type="SAM" id="Phobius"/>
    </source>
</evidence>
<dbReference type="RefSeq" id="WP_250874435.1">
    <property type="nucleotide sequence ID" value="NZ_JALXFV010000007.1"/>
</dbReference>
<feature type="transmembrane region" description="Helical" evidence="2">
    <location>
        <begin position="191"/>
        <end position="218"/>
    </location>
</feature>
<keyword evidence="2" id="KW-0472">Membrane</keyword>
<dbReference type="AlphaFoldDB" id="A0ABD6AYZ8"/>
<feature type="compositionally biased region" description="Basic and acidic residues" evidence="1">
    <location>
        <begin position="408"/>
        <end position="425"/>
    </location>
</feature>
<feature type="compositionally biased region" description="Polar residues" evidence="1">
    <location>
        <begin position="1"/>
        <end position="24"/>
    </location>
</feature>
<feature type="region of interest" description="Disordered" evidence="1">
    <location>
        <begin position="349"/>
        <end position="425"/>
    </location>
</feature>
<feature type="compositionally biased region" description="Low complexity" evidence="1">
    <location>
        <begin position="27"/>
        <end position="39"/>
    </location>
</feature>
<dbReference type="EMBL" id="JBHUDC010000007">
    <property type="protein sequence ID" value="MFD1514503.1"/>
    <property type="molecule type" value="Genomic_DNA"/>
</dbReference>
<dbReference type="InterPro" id="IPR045782">
    <property type="entry name" value="TrbL_3"/>
</dbReference>